<sequence length="328" mass="37594">MSSFIIQQPISDDAIDLETTLLELDRQQRLVQIERRRLEHYEAQIERRRWEIIARSRQMYDLMIEREQDQQFLSVINSENILGNIMDDFSAWQQQRQRQQLIQRLLLGEQDFNHHPNGLSIEQLFGISSSKPQRPQIQKPYNQSSSFLLAPEGKRGSRRRHSQPAIKLKKIHISGGILEKTNSLKSVRPQGERLPSLLESLQCLRSFVDGYHSEISLPNLEPHRIQSLERAFEKAIDDIIAVDIEPEGELRSLKMNVLQSAEEGLEKAATMTAGEVDKELEPAIEQTANVDAPNAGSVNETLKNPSPLDSPQKTHKVTLEEVPDPEYQ</sequence>
<dbReference type="EMBL" id="LXFE01000831">
    <property type="protein sequence ID" value="OLL24405.1"/>
    <property type="molecule type" value="Genomic_DNA"/>
</dbReference>
<protein>
    <submittedName>
        <fullName evidence="2">Uncharacterized protein</fullName>
    </submittedName>
</protein>
<keyword evidence="3" id="KW-1185">Reference proteome</keyword>
<evidence type="ECO:0000313" key="2">
    <source>
        <dbReference type="EMBL" id="OLL24405.1"/>
    </source>
</evidence>
<evidence type="ECO:0000256" key="1">
    <source>
        <dbReference type="SAM" id="MobiDB-lite"/>
    </source>
</evidence>
<feature type="region of interest" description="Disordered" evidence="1">
    <location>
        <begin position="131"/>
        <end position="163"/>
    </location>
</feature>
<feature type="compositionally biased region" description="Polar residues" evidence="1">
    <location>
        <begin position="131"/>
        <end position="147"/>
    </location>
</feature>
<organism evidence="2 3">
    <name type="scientific">Neolecta irregularis (strain DAH-3)</name>
    <dbReference type="NCBI Taxonomy" id="1198029"/>
    <lineage>
        <taxon>Eukaryota</taxon>
        <taxon>Fungi</taxon>
        <taxon>Dikarya</taxon>
        <taxon>Ascomycota</taxon>
        <taxon>Taphrinomycotina</taxon>
        <taxon>Neolectales</taxon>
        <taxon>Neolectaceae</taxon>
        <taxon>Neolecta</taxon>
    </lineage>
</organism>
<dbReference type="AlphaFoldDB" id="A0A1U7LP23"/>
<comment type="caution">
    <text evidence="2">The sequence shown here is derived from an EMBL/GenBank/DDBJ whole genome shotgun (WGS) entry which is preliminary data.</text>
</comment>
<evidence type="ECO:0000313" key="3">
    <source>
        <dbReference type="Proteomes" id="UP000186594"/>
    </source>
</evidence>
<dbReference type="Proteomes" id="UP000186594">
    <property type="component" value="Unassembled WGS sequence"/>
</dbReference>
<accession>A0A1U7LP23</accession>
<reference evidence="2 3" key="1">
    <citation type="submission" date="2016-04" db="EMBL/GenBank/DDBJ databases">
        <title>Evolutionary innovation and constraint leading to complex multicellularity in the Ascomycota.</title>
        <authorList>
            <person name="Cisse O."/>
            <person name="Nguyen A."/>
            <person name="Hewitt D.A."/>
            <person name="Jedd G."/>
            <person name="Stajich J.E."/>
        </authorList>
    </citation>
    <scope>NUCLEOTIDE SEQUENCE [LARGE SCALE GENOMIC DNA]</scope>
    <source>
        <strain evidence="2 3">DAH-3</strain>
    </source>
</reference>
<feature type="compositionally biased region" description="Polar residues" evidence="1">
    <location>
        <begin position="296"/>
        <end position="311"/>
    </location>
</feature>
<gene>
    <name evidence="2" type="ORF">NEOLI_003832</name>
</gene>
<feature type="region of interest" description="Disordered" evidence="1">
    <location>
        <begin position="283"/>
        <end position="328"/>
    </location>
</feature>
<proteinExistence type="predicted"/>
<name>A0A1U7LP23_NEOID</name>